<gene>
    <name evidence="1" type="ORF">FUAX_45940</name>
</gene>
<geneLocation type="plasmid" evidence="1 2">
    <name>pFA3</name>
</geneLocation>
<reference evidence="1 2" key="1">
    <citation type="submission" date="2021-12" db="EMBL/GenBank/DDBJ databases">
        <title>Genome sequencing of bacteria with rrn-lacking chromosome and rrn-plasmid.</title>
        <authorList>
            <person name="Anda M."/>
            <person name="Iwasaki W."/>
        </authorList>
    </citation>
    <scope>NUCLEOTIDE SEQUENCE [LARGE SCALE GENOMIC DNA]</scope>
    <source>
        <strain evidence="1 2">DSM 100852</strain>
        <plasmid evidence="1 2">pFA3</plasmid>
    </source>
</reference>
<evidence type="ECO:0000313" key="1">
    <source>
        <dbReference type="EMBL" id="BDD12162.1"/>
    </source>
</evidence>
<sequence>MIGSAEFASKSPVIARPGASQLWSRITKEIEDLERFKEISKRLASATSTSPEQDTRISENIARHMSALRNIETLINQYFGHFPPRLSKYKEPEDDCLYQLQKDLQVEWLELVETWGDKHYPTAEMRGAAMDSESLQDIKPSEYSHLSNIMANQLIITGPDGKAPAKRDLDIFRSHFWQMALGPTGTKTLDRLSGKMRITGRKIHVVLDPHSTPRSHPHLSGGKIFLDYQHNRRRARAPRITFPTNLEAPKFLACDTEKKHAYSASPFHTHLAGMLYEACECVDVLYDQEGAWKLHSKTVGKMRKEDRLEKLGPATTIVHNPLETLPFREARPLSDKNEDAFFVLELPTGTPKAGASEELSLTPMEISRLQTPAKKVRAHSSHWVSPGTDEDTETQEYFAQTVFAEPDYKIELADMFSLTVPTKGAFADIFFFQCGHQTQLALKLLQDHRLEQEADREVFAAGLTRLIGDRIDTPKGKLLTSDSEEMDVLETKLDEAVTHIDGLSPADKSKYLTEKRDTLASVLTIVRQRRFQRHSYVAILWERCPGKTPNLYATAEKNRIMETASPDEQTYRKDNLDKVRHEYHEPLIKDANFMEALGQLYLNDLLIGNFDRFGGWFHASNLLYDQETKTVHGIDQSCGFMNTNRTQNFMLYKGKDPQVKHLKLTGYSAANVYDLTESLGRDRRKLEAFKESMESHLMRHVNTFIEDFISNPFKPARIIQRFYGLHNVRGIQGYDPLPLQLGFADALFELPRKEYVFRQLLRLQYRNFHEEAQFIFHLLLTVIQKIKSIPQDHYRTPLMALRERVAKTPFTSIEEHFQQHPLVSQIPIVRLELDPRISPEGGQT</sequence>
<dbReference type="EMBL" id="AP025317">
    <property type="protein sequence ID" value="BDD12162.1"/>
    <property type="molecule type" value="Genomic_DNA"/>
</dbReference>
<keyword evidence="2" id="KW-1185">Reference proteome</keyword>
<evidence type="ECO:0000313" key="2">
    <source>
        <dbReference type="Proteomes" id="UP001348817"/>
    </source>
</evidence>
<dbReference type="AlphaFoldDB" id="A0AAU9CW68"/>
<dbReference type="Proteomes" id="UP001348817">
    <property type="component" value="Plasmid pFA3"/>
</dbReference>
<proteinExistence type="predicted"/>
<organism evidence="1 2">
    <name type="scientific">Fulvitalea axinellae</name>
    <dbReference type="NCBI Taxonomy" id="1182444"/>
    <lineage>
        <taxon>Bacteria</taxon>
        <taxon>Pseudomonadati</taxon>
        <taxon>Bacteroidota</taxon>
        <taxon>Cytophagia</taxon>
        <taxon>Cytophagales</taxon>
        <taxon>Persicobacteraceae</taxon>
        <taxon>Fulvitalea</taxon>
    </lineage>
</organism>
<accession>A0AAU9CW68</accession>
<protein>
    <submittedName>
        <fullName evidence="1">Uncharacterized protein</fullName>
    </submittedName>
</protein>
<keyword evidence="1" id="KW-0614">Plasmid</keyword>
<dbReference type="KEGG" id="fax:FUAX_45940"/>
<name>A0AAU9CW68_9BACT</name>